<organism evidence="16 17">
    <name type="scientific">Legionella maceachernii</name>
    <dbReference type="NCBI Taxonomy" id="466"/>
    <lineage>
        <taxon>Bacteria</taxon>
        <taxon>Pseudomonadati</taxon>
        <taxon>Pseudomonadota</taxon>
        <taxon>Gammaproteobacteria</taxon>
        <taxon>Legionellales</taxon>
        <taxon>Legionellaceae</taxon>
        <taxon>Legionella</taxon>
    </lineage>
</organism>
<name>A0A0W0W3T4_9GAMM</name>
<dbReference type="PANTHER" id="PTHR43047:SF72">
    <property type="entry name" value="OSMOSENSING HISTIDINE PROTEIN KINASE SLN1"/>
    <property type="match status" value="1"/>
</dbReference>
<dbReference type="InterPro" id="IPR001610">
    <property type="entry name" value="PAC"/>
</dbReference>
<gene>
    <name evidence="16" type="ORF">Lmac_1293</name>
</gene>
<dbReference type="PROSITE" id="PS50113">
    <property type="entry name" value="PAC"/>
    <property type="match status" value="1"/>
</dbReference>
<evidence type="ECO:0000256" key="5">
    <source>
        <dbReference type="ARBA" id="ARBA00022519"/>
    </source>
</evidence>
<dbReference type="InterPro" id="IPR036890">
    <property type="entry name" value="HATPase_C_sf"/>
</dbReference>
<feature type="domain" description="Histidine kinase" evidence="14">
    <location>
        <begin position="163"/>
        <end position="397"/>
    </location>
</feature>
<reference evidence="16 17" key="1">
    <citation type="submission" date="2015-11" db="EMBL/GenBank/DDBJ databases">
        <title>Genomic analysis of 38 Legionella species identifies large and diverse effector repertoires.</title>
        <authorList>
            <person name="Burstein D."/>
            <person name="Amaro F."/>
            <person name="Zusman T."/>
            <person name="Lifshitz Z."/>
            <person name="Cohen O."/>
            <person name="Gilbert J.A."/>
            <person name="Pupko T."/>
            <person name="Shuman H.A."/>
            <person name="Segal G."/>
        </authorList>
    </citation>
    <scope>NUCLEOTIDE SEQUENCE [LARGE SCALE GENOMIC DNA]</scope>
    <source>
        <strain evidence="16 17">PX-1-G2-E2</strain>
    </source>
</reference>
<feature type="domain" description="PAC" evidence="15">
    <location>
        <begin position="93"/>
        <end position="145"/>
    </location>
</feature>
<dbReference type="Gene3D" id="3.30.450.20">
    <property type="entry name" value="PAS domain"/>
    <property type="match status" value="1"/>
</dbReference>
<evidence type="ECO:0000256" key="6">
    <source>
        <dbReference type="ARBA" id="ARBA00022553"/>
    </source>
</evidence>
<dbReference type="InterPro" id="IPR000014">
    <property type="entry name" value="PAS"/>
</dbReference>
<proteinExistence type="predicted"/>
<comment type="subcellular location">
    <subcellularLocation>
        <location evidence="2">Cell inner membrane</location>
        <topology evidence="2">Multi-pass membrane protein</topology>
    </subcellularLocation>
</comment>
<dbReference type="InterPro" id="IPR000700">
    <property type="entry name" value="PAS-assoc_C"/>
</dbReference>
<dbReference type="CDD" id="cd00082">
    <property type="entry name" value="HisKA"/>
    <property type="match status" value="1"/>
</dbReference>
<keyword evidence="7 16" id="KW-0808">Transferase</keyword>
<dbReference type="Pfam" id="PF00512">
    <property type="entry name" value="HisKA"/>
    <property type="match status" value="1"/>
</dbReference>
<evidence type="ECO:0000256" key="10">
    <source>
        <dbReference type="ARBA" id="ARBA00022741"/>
    </source>
</evidence>
<dbReference type="RefSeq" id="WP_058452072.1">
    <property type="nucleotide sequence ID" value="NZ_CAAAIB010000009.1"/>
</dbReference>
<evidence type="ECO:0000313" key="17">
    <source>
        <dbReference type="Proteomes" id="UP000054908"/>
    </source>
</evidence>
<evidence type="ECO:0000256" key="1">
    <source>
        <dbReference type="ARBA" id="ARBA00000085"/>
    </source>
</evidence>
<sequence length="399" mass="45573">MNKRGQLTFDNLSHFLAKLAENSNSVYWLSTPDLKRIEYLSPAYETIWGRAREELYNDPEKWVTYLHPDNDYSYHPIHDMAERIAARGQQARFSETYRIIRPNGEIRWIVDRGFPIFDKNGCCHGVTGVAIDITQEKYYEEQLRLAKEKAEIANQAKSEFIANMSHDVRTPLAGILGLTQELIDAAKEAEKRGQQPLAKKVKKDGRHLFCAANALLNLFNEILEAIRVESGQTVAKEESFHLHRLIKQHLKLLGPIAQQKKLSLTCHIDQRIPSYVRGLRHHLDRSLLNLLSNAIKFTRQGYVKIIIEKDEEQRASDNGIPIKIKVQDSGIGIPADQFDAIFEQFSRLTPAYQGCYSGAGLGLYMIKRYMAEMKARIEVESEVGKGSCFTLRLALREVS</sequence>
<dbReference type="SUPFAM" id="SSF47384">
    <property type="entry name" value="Homodimeric domain of signal transducing histidine kinase"/>
    <property type="match status" value="1"/>
</dbReference>
<dbReference type="OrthoDB" id="9770795at2"/>
<dbReference type="PATRIC" id="fig|466.6.peg.1370"/>
<keyword evidence="9" id="KW-0677">Repeat</keyword>
<dbReference type="SMART" id="SM00387">
    <property type="entry name" value="HATPase_c"/>
    <property type="match status" value="1"/>
</dbReference>
<dbReference type="NCBIfam" id="TIGR00229">
    <property type="entry name" value="sensory_box"/>
    <property type="match status" value="1"/>
</dbReference>
<dbReference type="SMART" id="SM00086">
    <property type="entry name" value="PAC"/>
    <property type="match status" value="1"/>
</dbReference>
<dbReference type="InterPro" id="IPR035965">
    <property type="entry name" value="PAS-like_dom_sf"/>
</dbReference>
<dbReference type="PANTHER" id="PTHR43047">
    <property type="entry name" value="TWO-COMPONENT HISTIDINE PROTEIN KINASE"/>
    <property type="match status" value="1"/>
</dbReference>
<evidence type="ECO:0000259" key="15">
    <source>
        <dbReference type="PROSITE" id="PS50113"/>
    </source>
</evidence>
<dbReference type="EMBL" id="LNYL01000033">
    <property type="protein sequence ID" value="KTD27045.1"/>
    <property type="molecule type" value="Genomic_DNA"/>
</dbReference>
<keyword evidence="12" id="KW-1133">Transmembrane helix</keyword>
<evidence type="ECO:0000256" key="12">
    <source>
        <dbReference type="ARBA" id="ARBA00022989"/>
    </source>
</evidence>
<keyword evidence="11 16" id="KW-0418">Kinase</keyword>
<dbReference type="GO" id="GO:0009927">
    <property type="term" value="F:histidine phosphotransfer kinase activity"/>
    <property type="evidence" value="ECO:0007669"/>
    <property type="project" value="TreeGrafter"/>
</dbReference>
<evidence type="ECO:0000256" key="11">
    <source>
        <dbReference type="ARBA" id="ARBA00022777"/>
    </source>
</evidence>
<evidence type="ECO:0000259" key="14">
    <source>
        <dbReference type="PROSITE" id="PS50109"/>
    </source>
</evidence>
<keyword evidence="8" id="KW-0812">Transmembrane</keyword>
<dbReference type="Pfam" id="PF08447">
    <property type="entry name" value="PAS_3"/>
    <property type="match status" value="1"/>
</dbReference>
<dbReference type="GO" id="GO:0000155">
    <property type="term" value="F:phosphorelay sensor kinase activity"/>
    <property type="evidence" value="ECO:0007669"/>
    <property type="project" value="InterPro"/>
</dbReference>
<dbReference type="InterPro" id="IPR003594">
    <property type="entry name" value="HATPase_dom"/>
</dbReference>
<dbReference type="Gene3D" id="1.10.287.130">
    <property type="match status" value="1"/>
</dbReference>
<keyword evidence="13" id="KW-0472">Membrane</keyword>
<keyword evidence="17" id="KW-1185">Reference proteome</keyword>
<dbReference type="SMART" id="SM00388">
    <property type="entry name" value="HisKA"/>
    <property type="match status" value="1"/>
</dbReference>
<protein>
    <recommendedName>
        <fullName evidence="3">histidine kinase</fullName>
        <ecNumber evidence="3">2.7.13.3</ecNumber>
    </recommendedName>
</protein>
<dbReference type="InterPro" id="IPR005467">
    <property type="entry name" value="His_kinase_dom"/>
</dbReference>
<dbReference type="InterPro" id="IPR036097">
    <property type="entry name" value="HisK_dim/P_sf"/>
</dbReference>
<dbReference type="InterPro" id="IPR004358">
    <property type="entry name" value="Sig_transdc_His_kin-like_C"/>
</dbReference>
<accession>A0A0W0W3T4</accession>
<dbReference type="InterPro" id="IPR003661">
    <property type="entry name" value="HisK_dim/P_dom"/>
</dbReference>
<dbReference type="STRING" id="466.Lmac_1293"/>
<evidence type="ECO:0000256" key="8">
    <source>
        <dbReference type="ARBA" id="ARBA00022692"/>
    </source>
</evidence>
<dbReference type="CDD" id="cd00130">
    <property type="entry name" value="PAS"/>
    <property type="match status" value="1"/>
</dbReference>
<dbReference type="PROSITE" id="PS50109">
    <property type="entry name" value="HIS_KIN"/>
    <property type="match status" value="1"/>
</dbReference>
<dbReference type="Gene3D" id="3.30.565.10">
    <property type="entry name" value="Histidine kinase-like ATPase, C-terminal domain"/>
    <property type="match status" value="1"/>
</dbReference>
<keyword evidence="5" id="KW-0997">Cell inner membrane</keyword>
<evidence type="ECO:0000256" key="3">
    <source>
        <dbReference type="ARBA" id="ARBA00012438"/>
    </source>
</evidence>
<dbReference type="SUPFAM" id="SSF55874">
    <property type="entry name" value="ATPase domain of HSP90 chaperone/DNA topoisomerase II/histidine kinase"/>
    <property type="match status" value="1"/>
</dbReference>
<evidence type="ECO:0000256" key="2">
    <source>
        <dbReference type="ARBA" id="ARBA00004429"/>
    </source>
</evidence>
<evidence type="ECO:0000256" key="13">
    <source>
        <dbReference type="ARBA" id="ARBA00023136"/>
    </source>
</evidence>
<dbReference type="FunFam" id="2.10.70.100:FF:000001">
    <property type="entry name" value="Sensory transduction histidine kinase"/>
    <property type="match status" value="1"/>
</dbReference>
<dbReference type="GO" id="GO:0000166">
    <property type="term" value="F:nucleotide binding"/>
    <property type="evidence" value="ECO:0007669"/>
    <property type="project" value="UniProtKB-KW"/>
</dbReference>
<dbReference type="PRINTS" id="PR00344">
    <property type="entry name" value="BCTRLSENSOR"/>
</dbReference>
<evidence type="ECO:0000256" key="4">
    <source>
        <dbReference type="ARBA" id="ARBA00022475"/>
    </source>
</evidence>
<evidence type="ECO:0000313" key="16">
    <source>
        <dbReference type="EMBL" id="KTD27045.1"/>
    </source>
</evidence>
<dbReference type="SUPFAM" id="SSF55785">
    <property type="entry name" value="PYP-like sensor domain (PAS domain)"/>
    <property type="match status" value="1"/>
</dbReference>
<dbReference type="InterPro" id="IPR013655">
    <property type="entry name" value="PAS_fold_3"/>
</dbReference>
<keyword evidence="10" id="KW-0547">Nucleotide-binding</keyword>
<dbReference type="GO" id="GO:0005886">
    <property type="term" value="C:plasma membrane"/>
    <property type="evidence" value="ECO:0007669"/>
    <property type="project" value="UniProtKB-SubCell"/>
</dbReference>
<evidence type="ECO:0000256" key="7">
    <source>
        <dbReference type="ARBA" id="ARBA00022679"/>
    </source>
</evidence>
<comment type="caution">
    <text evidence="16">The sequence shown here is derived from an EMBL/GenBank/DDBJ whole genome shotgun (WGS) entry which is preliminary data.</text>
</comment>
<comment type="catalytic activity">
    <reaction evidence="1">
        <text>ATP + protein L-histidine = ADP + protein N-phospho-L-histidine.</text>
        <dbReference type="EC" id="2.7.13.3"/>
    </reaction>
</comment>
<keyword evidence="6" id="KW-0597">Phosphoprotein</keyword>
<dbReference type="Proteomes" id="UP000054908">
    <property type="component" value="Unassembled WGS sequence"/>
</dbReference>
<evidence type="ECO:0000256" key="9">
    <source>
        <dbReference type="ARBA" id="ARBA00022737"/>
    </source>
</evidence>
<dbReference type="Pfam" id="PF02518">
    <property type="entry name" value="HATPase_c"/>
    <property type="match status" value="1"/>
</dbReference>
<dbReference type="AlphaFoldDB" id="A0A0W0W3T4"/>
<dbReference type="EC" id="2.7.13.3" evidence="3"/>
<keyword evidence="4" id="KW-1003">Cell membrane</keyword>